<feature type="region of interest" description="Disordered" evidence="13">
    <location>
        <begin position="531"/>
        <end position="556"/>
    </location>
</feature>
<evidence type="ECO:0000256" key="10">
    <source>
        <dbReference type="ARBA" id="ARBA00023008"/>
    </source>
</evidence>
<dbReference type="PRINTS" id="PR00695">
    <property type="entry name" value="CUNO2RDTASE"/>
</dbReference>
<dbReference type="Proteomes" id="UP000619536">
    <property type="component" value="Unassembled WGS sequence"/>
</dbReference>
<comment type="cofactor">
    <cofactor evidence="1 12">
        <name>Cu(+)</name>
        <dbReference type="ChEBI" id="CHEBI:49552"/>
    </cofactor>
</comment>
<keyword evidence="10 12" id="KW-0186">Copper</keyword>
<comment type="similarity">
    <text evidence="3">Belongs to the multicopper oxidase family.</text>
</comment>
<gene>
    <name evidence="16" type="ORF">GCM10007377_07910</name>
</gene>
<dbReference type="InterPro" id="IPR011707">
    <property type="entry name" value="Cu-oxidase-like_N"/>
</dbReference>
<evidence type="ECO:0000256" key="12">
    <source>
        <dbReference type="PIRSR" id="PIRSR601287-1"/>
    </source>
</evidence>
<organism evidence="16 17">
    <name type="scientific">Galliscardovia ingluviei</name>
    <dbReference type="NCBI Taxonomy" id="1769422"/>
    <lineage>
        <taxon>Bacteria</taxon>
        <taxon>Bacillati</taxon>
        <taxon>Actinomycetota</taxon>
        <taxon>Actinomycetes</taxon>
        <taxon>Bifidobacteriales</taxon>
        <taxon>Bifidobacteriaceae</taxon>
        <taxon>Galliscardovia</taxon>
    </lineage>
</organism>
<reference evidence="16" key="1">
    <citation type="journal article" date="2014" name="Int. J. Syst. Evol. Microbiol.">
        <title>Complete genome sequence of Corynebacterium casei LMG S-19264T (=DSM 44701T), isolated from a smear-ripened cheese.</title>
        <authorList>
            <consortium name="US DOE Joint Genome Institute (JGI-PGF)"/>
            <person name="Walter F."/>
            <person name="Albersmeier A."/>
            <person name="Kalinowski J."/>
            <person name="Ruckert C."/>
        </authorList>
    </citation>
    <scope>NUCLEOTIDE SEQUENCE</scope>
    <source>
        <strain evidence="16">CCM 8606</strain>
    </source>
</reference>
<dbReference type="GO" id="GO:0005507">
    <property type="term" value="F:copper ion binding"/>
    <property type="evidence" value="ECO:0007669"/>
    <property type="project" value="InterPro"/>
</dbReference>
<accession>A0A8J3AGC5</accession>
<evidence type="ECO:0000256" key="5">
    <source>
        <dbReference type="ARBA" id="ARBA00011882"/>
    </source>
</evidence>
<feature type="binding site" description="type 1 copper site" evidence="12">
    <location>
        <position position="765"/>
    </location>
    <ligand>
        <name>Cu cation</name>
        <dbReference type="ChEBI" id="CHEBI:23378"/>
        <label>1</label>
    </ligand>
</feature>
<dbReference type="PANTHER" id="PTHR11709">
    <property type="entry name" value="MULTI-COPPER OXIDASE"/>
    <property type="match status" value="1"/>
</dbReference>
<keyword evidence="8" id="KW-0677">Repeat</keyword>
<proteinExistence type="inferred from homology"/>
<keyword evidence="17" id="KW-1185">Reference proteome</keyword>
<comment type="cofactor">
    <cofactor evidence="2 12">
        <name>Cu(2+)</name>
        <dbReference type="ChEBI" id="CHEBI:29036"/>
    </cofactor>
</comment>
<feature type="binding site" description="type 1 copper site" evidence="12">
    <location>
        <position position="805"/>
    </location>
    <ligand>
        <name>Cu cation</name>
        <dbReference type="ChEBI" id="CHEBI:23378"/>
        <label>1</label>
    </ligand>
</feature>
<dbReference type="PANTHER" id="PTHR11709:SF394">
    <property type="entry name" value="FI03373P-RELATED"/>
    <property type="match status" value="1"/>
</dbReference>
<evidence type="ECO:0000256" key="1">
    <source>
        <dbReference type="ARBA" id="ARBA00001960"/>
    </source>
</evidence>
<dbReference type="Gene3D" id="2.60.40.420">
    <property type="entry name" value="Cupredoxins - blue copper proteins"/>
    <property type="match status" value="3"/>
</dbReference>
<feature type="binding site" description="type 1 copper site" evidence="12">
    <location>
        <position position="814"/>
    </location>
    <ligand>
        <name>Cu cation</name>
        <dbReference type="ChEBI" id="CHEBI:23378"/>
        <label>1</label>
    </ligand>
</feature>
<evidence type="ECO:0000256" key="7">
    <source>
        <dbReference type="ARBA" id="ARBA00022723"/>
    </source>
</evidence>
<feature type="compositionally biased region" description="Low complexity" evidence="13">
    <location>
        <begin position="421"/>
        <end position="456"/>
    </location>
</feature>
<feature type="region of interest" description="Disordered" evidence="13">
    <location>
        <begin position="652"/>
        <end position="676"/>
    </location>
</feature>
<evidence type="ECO:0000256" key="2">
    <source>
        <dbReference type="ARBA" id="ARBA00001973"/>
    </source>
</evidence>
<keyword evidence="7 12" id="KW-0479">Metal-binding</keyword>
<sequence length="981" mass="104337">MAQQDSKNTHLSDTATASNASNSSNSGMRQSGKQLPLPKARIVLLIIAALSMLVSVCGAIVRSNLQGSWLALPSPLPDMHGALMVFGFLGGAIGLERAVAWRAGSSTHPVWGFAVPLFAVFGTISVGVTTAIGRAPLGRASLIPGALWAIAMLILCAVYVGVWTRQRSHAVVIQFLGAAVGAAGAALWACGLDADILSPWWLMFLVLTIIGERLELAHAAFVGPLVRPALITATVATVLCLPVSLVWPLVGYPLLALCFAALLVLMFTYDTARKTWRAGGVTGFMGISMLSAYAWGLVACCIWLFVPYGGLGADGLWWDLAVHALALGFIMAMVVAHVCVIVPSIIRRAMPFHPVLWTPLCVFQLGLLLRALGTVRQEDHIWQLGDAITIVGMLTLMASVITMISLVTLRRRKRIASRTASQTQPQLQTHSLQQTQSKQQIDVKQKQQHQLQNKQQSIRSTILRPQPHDPFVPDLKRHTKRSASLPAAQTRGLAPLPYISAVVCIVLVATVGVIGTHPTWAMSADEISSTRAQQSASHADASSNSSDAASLSSAVTPTGHTTTVQIGVDGMAFTPNNIEVPAGDTLIIEFTNSGDQIHDLVLDNGVSSGRISAGKHTTMQVGVLSRSMEGWCSIAGHRQMGMTLHIEATGAPADAASQTHTQHSGSTHTNSSISSAIPSVSSADLAAQAKTEQAYHAAMPAYTGGDRNTTVRKATFDISKGMQQITKNLSREVWMFGGSQPGPVLRGKVGDTFEITLVNNSDMDHSIDFHAGDDAVPNIAMTTIAPGKSFVYRFTAARSGIWMYHCSSSPMSLHIANGMTGAVIVEPAEPLPAVDAEYVLVESEQYLGADESSADANKIATLNPDIVAFNGRAFQYDAHPLTMPAGGTARFWVLNAGPNVPLSFHIVGAQFATVWTEGHYTVRNNTDVVTGEGPTGSQAVSFLPAQGGFVEVSIPKQGNYPIVNHVMSFAERGAHGILRVE</sequence>
<feature type="transmembrane region" description="Helical" evidence="14">
    <location>
        <begin position="498"/>
        <end position="520"/>
    </location>
</feature>
<evidence type="ECO:0000256" key="8">
    <source>
        <dbReference type="ARBA" id="ARBA00022737"/>
    </source>
</evidence>
<dbReference type="EMBL" id="BMDH01000001">
    <property type="protein sequence ID" value="GGI13828.1"/>
    <property type="molecule type" value="Genomic_DNA"/>
</dbReference>
<evidence type="ECO:0000256" key="13">
    <source>
        <dbReference type="SAM" id="MobiDB-lite"/>
    </source>
</evidence>
<evidence type="ECO:0000256" key="14">
    <source>
        <dbReference type="SAM" id="Phobius"/>
    </source>
</evidence>
<feature type="binding site" description="type 1 copper site" evidence="12">
    <location>
        <position position="965"/>
    </location>
    <ligand>
        <name>Cu cation</name>
        <dbReference type="ChEBI" id="CHEBI:23378"/>
        <label>1</label>
    </ligand>
</feature>
<feature type="transmembrane region" description="Helical" evidence="14">
    <location>
        <begin position="253"/>
        <end position="272"/>
    </location>
</feature>
<dbReference type="EC" id="1.7.2.1" evidence="5"/>
<dbReference type="CDD" id="cd00920">
    <property type="entry name" value="Cupredoxin"/>
    <property type="match status" value="1"/>
</dbReference>
<evidence type="ECO:0000313" key="17">
    <source>
        <dbReference type="Proteomes" id="UP000619536"/>
    </source>
</evidence>
<feature type="transmembrane region" description="Helical" evidence="14">
    <location>
        <begin position="111"/>
        <end position="133"/>
    </location>
</feature>
<evidence type="ECO:0000256" key="6">
    <source>
        <dbReference type="ARBA" id="ARBA00017290"/>
    </source>
</evidence>
<feature type="transmembrane region" description="Helical" evidence="14">
    <location>
        <begin position="81"/>
        <end position="99"/>
    </location>
</feature>
<evidence type="ECO:0000259" key="15">
    <source>
        <dbReference type="Pfam" id="PF07732"/>
    </source>
</evidence>
<feature type="compositionally biased region" description="Low complexity" evidence="13">
    <location>
        <begin position="657"/>
        <end position="676"/>
    </location>
</feature>
<feature type="compositionally biased region" description="Low complexity" evidence="13">
    <location>
        <begin position="14"/>
        <end position="26"/>
    </location>
</feature>
<keyword evidence="9" id="KW-0560">Oxidoreductase</keyword>
<protein>
    <recommendedName>
        <fullName evidence="6">Copper-containing nitrite reductase</fullName>
        <ecNumber evidence="5">1.7.2.1</ecNumber>
    </recommendedName>
</protein>
<evidence type="ECO:0000256" key="4">
    <source>
        <dbReference type="ARBA" id="ARBA00011233"/>
    </source>
</evidence>
<dbReference type="InterPro" id="IPR045087">
    <property type="entry name" value="Cu-oxidase_fam"/>
</dbReference>
<reference evidence="16" key="2">
    <citation type="submission" date="2020-09" db="EMBL/GenBank/DDBJ databases">
        <authorList>
            <person name="Sun Q."/>
            <person name="Sedlacek I."/>
        </authorList>
    </citation>
    <scope>NUCLEOTIDE SEQUENCE</scope>
    <source>
        <strain evidence="16">CCM 8606</strain>
    </source>
</reference>
<keyword evidence="14" id="KW-1133">Transmembrane helix</keyword>
<evidence type="ECO:0000256" key="9">
    <source>
        <dbReference type="ARBA" id="ARBA00023002"/>
    </source>
</evidence>
<feature type="region of interest" description="Disordered" evidence="13">
    <location>
        <begin position="417"/>
        <end position="486"/>
    </location>
</feature>
<keyword evidence="14" id="KW-0812">Transmembrane</keyword>
<feature type="binding site" description="type 1 copper site" evidence="12">
    <location>
        <position position="819"/>
    </location>
    <ligand>
        <name>Cu cation</name>
        <dbReference type="ChEBI" id="CHEBI:23378"/>
        <label>1</label>
    </ligand>
</feature>
<name>A0A8J3AGC5_9BIFI</name>
<feature type="domain" description="Plastocyanin-like" evidence="15">
    <location>
        <begin position="721"/>
        <end position="828"/>
    </location>
</feature>
<dbReference type="InterPro" id="IPR008972">
    <property type="entry name" value="Cupredoxin"/>
</dbReference>
<dbReference type="CDD" id="cd04208">
    <property type="entry name" value="CuRO_2_CuNIR"/>
    <property type="match status" value="1"/>
</dbReference>
<evidence type="ECO:0000256" key="3">
    <source>
        <dbReference type="ARBA" id="ARBA00010609"/>
    </source>
</evidence>
<feature type="transmembrane region" description="Helical" evidence="14">
    <location>
        <begin position="42"/>
        <end position="61"/>
    </location>
</feature>
<feature type="binding site" description="type 1 copper site" evidence="12">
    <location>
        <position position="806"/>
    </location>
    <ligand>
        <name>Cu cation</name>
        <dbReference type="ChEBI" id="CHEBI:23378"/>
        <label>1</label>
    </ligand>
</feature>
<feature type="binding site" description="type 1 copper site" evidence="12">
    <location>
        <position position="770"/>
    </location>
    <ligand>
        <name>Cu cation</name>
        <dbReference type="ChEBI" id="CHEBI:23378"/>
        <label>1</label>
    </ligand>
</feature>
<dbReference type="InterPro" id="IPR001287">
    <property type="entry name" value="NO2-reductase_Cu"/>
</dbReference>
<comment type="catalytic activity">
    <reaction evidence="11">
        <text>nitric oxide + Fe(III)-[cytochrome c] + H2O = Fe(II)-[cytochrome c] + nitrite + 2 H(+)</text>
        <dbReference type="Rhea" id="RHEA:15233"/>
        <dbReference type="Rhea" id="RHEA-COMP:10350"/>
        <dbReference type="Rhea" id="RHEA-COMP:14399"/>
        <dbReference type="ChEBI" id="CHEBI:15377"/>
        <dbReference type="ChEBI" id="CHEBI:15378"/>
        <dbReference type="ChEBI" id="CHEBI:16301"/>
        <dbReference type="ChEBI" id="CHEBI:16480"/>
        <dbReference type="ChEBI" id="CHEBI:29033"/>
        <dbReference type="ChEBI" id="CHEBI:29034"/>
        <dbReference type="EC" id="1.7.2.1"/>
    </reaction>
</comment>
<feature type="transmembrane region" description="Helical" evidence="14">
    <location>
        <begin position="320"/>
        <end position="343"/>
    </location>
</feature>
<comment type="caution">
    <text evidence="16">The sequence shown here is derived from an EMBL/GenBank/DDBJ whole genome shotgun (WGS) entry which is preliminary data.</text>
</comment>
<evidence type="ECO:0000313" key="16">
    <source>
        <dbReference type="EMBL" id="GGI13828.1"/>
    </source>
</evidence>
<dbReference type="SUPFAM" id="SSF49503">
    <property type="entry name" value="Cupredoxins"/>
    <property type="match status" value="3"/>
</dbReference>
<feature type="compositionally biased region" description="Polar residues" evidence="13">
    <location>
        <begin position="1"/>
        <end position="13"/>
    </location>
</feature>
<keyword evidence="14" id="KW-0472">Membrane</keyword>
<evidence type="ECO:0000256" key="11">
    <source>
        <dbReference type="ARBA" id="ARBA00049340"/>
    </source>
</evidence>
<dbReference type="GO" id="GO:0050421">
    <property type="term" value="F:nitrite reductase (NO-forming) activity"/>
    <property type="evidence" value="ECO:0007669"/>
    <property type="project" value="UniProtKB-EC"/>
</dbReference>
<feature type="transmembrane region" description="Helical" evidence="14">
    <location>
        <begin position="284"/>
        <end position="308"/>
    </location>
</feature>
<feature type="transmembrane region" description="Helical" evidence="14">
    <location>
        <begin position="145"/>
        <end position="163"/>
    </location>
</feature>
<feature type="region of interest" description="Disordered" evidence="13">
    <location>
        <begin position="1"/>
        <end position="32"/>
    </location>
</feature>
<dbReference type="Pfam" id="PF07732">
    <property type="entry name" value="Cu-oxidase_3"/>
    <property type="match status" value="1"/>
</dbReference>
<feature type="transmembrane region" description="Helical" evidence="14">
    <location>
        <begin position="170"/>
        <end position="189"/>
    </location>
</feature>
<dbReference type="AlphaFoldDB" id="A0A8J3AGC5"/>
<feature type="transmembrane region" description="Helical" evidence="14">
    <location>
        <begin position="355"/>
        <end position="375"/>
    </location>
</feature>
<feature type="transmembrane region" description="Helical" evidence="14">
    <location>
        <begin position="387"/>
        <end position="409"/>
    </location>
</feature>
<comment type="subunit">
    <text evidence="4">Homotrimer.</text>
</comment>
<feature type="compositionally biased region" description="Low complexity" evidence="13">
    <location>
        <begin position="532"/>
        <end position="554"/>
    </location>
</feature>
<dbReference type="RefSeq" id="WP_188354906.1">
    <property type="nucleotide sequence ID" value="NZ_BMDH01000001.1"/>
</dbReference>